<gene>
    <name evidence="1" type="ORF">S01H4_33835</name>
</gene>
<proteinExistence type="predicted"/>
<sequence>GEICAQPYWMKWQDAPEGTPERQLYETKMAEGISGKRVDPMQQLIQKFLAGDEAKGVPETTDRIRVISPEGQKGTIKAGELEAFKARGFRVIGEGAETTRKRPIRKPMEIKTIPFTREFRGKF</sequence>
<feature type="non-terminal residue" evidence="1">
    <location>
        <position position="1"/>
    </location>
</feature>
<protein>
    <submittedName>
        <fullName evidence="1">Uncharacterized protein</fullName>
    </submittedName>
</protein>
<dbReference type="EMBL" id="BART01017850">
    <property type="protein sequence ID" value="GAG82746.1"/>
    <property type="molecule type" value="Genomic_DNA"/>
</dbReference>
<reference evidence="1" key="1">
    <citation type="journal article" date="2014" name="Front. Microbiol.">
        <title>High frequency of phylogenetically diverse reductive dehalogenase-homologous genes in deep subseafloor sedimentary metagenomes.</title>
        <authorList>
            <person name="Kawai M."/>
            <person name="Futagami T."/>
            <person name="Toyoda A."/>
            <person name="Takaki Y."/>
            <person name="Nishi S."/>
            <person name="Hori S."/>
            <person name="Arai W."/>
            <person name="Tsubouchi T."/>
            <person name="Morono Y."/>
            <person name="Uchiyama I."/>
            <person name="Ito T."/>
            <person name="Fujiyama A."/>
            <person name="Inagaki F."/>
            <person name="Takami H."/>
        </authorList>
    </citation>
    <scope>NUCLEOTIDE SEQUENCE</scope>
    <source>
        <strain evidence="1">Expedition CK06-06</strain>
    </source>
</reference>
<name>X1CEU6_9ZZZZ</name>
<dbReference type="AlphaFoldDB" id="X1CEU6"/>
<organism evidence="1">
    <name type="scientific">marine sediment metagenome</name>
    <dbReference type="NCBI Taxonomy" id="412755"/>
    <lineage>
        <taxon>unclassified sequences</taxon>
        <taxon>metagenomes</taxon>
        <taxon>ecological metagenomes</taxon>
    </lineage>
</organism>
<evidence type="ECO:0000313" key="1">
    <source>
        <dbReference type="EMBL" id="GAG82746.1"/>
    </source>
</evidence>
<accession>X1CEU6</accession>
<comment type="caution">
    <text evidence="1">The sequence shown here is derived from an EMBL/GenBank/DDBJ whole genome shotgun (WGS) entry which is preliminary data.</text>
</comment>